<dbReference type="AlphaFoldDB" id="A0A2H3JI24"/>
<keyword evidence="3" id="KW-1185">Reference proteome</keyword>
<reference evidence="2 3" key="1">
    <citation type="journal article" date="2012" name="Science">
        <title>The Paleozoic origin of enzymatic lignin decomposition reconstructed from 31 fungal genomes.</title>
        <authorList>
            <person name="Floudas D."/>
            <person name="Binder M."/>
            <person name="Riley R."/>
            <person name="Barry K."/>
            <person name="Blanchette R.A."/>
            <person name="Henrissat B."/>
            <person name="Martinez A.T."/>
            <person name="Otillar R."/>
            <person name="Spatafora J.W."/>
            <person name="Yadav J.S."/>
            <person name="Aerts A."/>
            <person name="Benoit I."/>
            <person name="Boyd A."/>
            <person name="Carlson A."/>
            <person name="Copeland A."/>
            <person name="Coutinho P.M."/>
            <person name="de Vries R.P."/>
            <person name="Ferreira P."/>
            <person name="Findley K."/>
            <person name="Foster B."/>
            <person name="Gaskell J."/>
            <person name="Glotzer D."/>
            <person name="Gorecki P."/>
            <person name="Heitman J."/>
            <person name="Hesse C."/>
            <person name="Hori C."/>
            <person name="Igarashi K."/>
            <person name="Jurgens J.A."/>
            <person name="Kallen N."/>
            <person name="Kersten P."/>
            <person name="Kohler A."/>
            <person name="Kuees U."/>
            <person name="Kumar T.K.A."/>
            <person name="Kuo A."/>
            <person name="LaButti K."/>
            <person name="Larrondo L.F."/>
            <person name="Lindquist E."/>
            <person name="Ling A."/>
            <person name="Lombard V."/>
            <person name="Lucas S."/>
            <person name="Lundell T."/>
            <person name="Martin R."/>
            <person name="McLaughlin D.J."/>
            <person name="Morgenstern I."/>
            <person name="Morin E."/>
            <person name="Murat C."/>
            <person name="Nagy L.G."/>
            <person name="Nolan M."/>
            <person name="Ohm R.A."/>
            <person name="Patyshakuliyeva A."/>
            <person name="Rokas A."/>
            <person name="Ruiz-Duenas F.J."/>
            <person name="Sabat G."/>
            <person name="Salamov A."/>
            <person name="Samejima M."/>
            <person name="Schmutz J."/>
            <person name="Slot J.C."/>
            <person name="St John F."/>
            <person name="Stenlid J."/>
            <person name="Sun H."/>
            <person name="Sun S."/>
            <person name="Syed K."/>
            <person name="Tsang A."/>
            <person name="Wiebenga A."/>
            <person name="Young D."/>
            <person name="Pisabarro A."/>
            <person name="Eastwood D.C."/>
            <person name="Martin F."/>
            <person name="Cullen D."/>
            <person name="Grigoriev I.V."/>
            <person name="Hibbett D.S."/>
        </authorList>
    </citation>
    <scope>NUCLEOTIDE SEQUENCE [LARGE SCALE GENOMIC DNA]</scope>
    <source>
        <strain evidence="2 3">MD-104</strain>
    </source>
</reference>
<protein>
    <submittedName>
        <fullName evidence="2">Uncharacterized protein</fullName>
    </submittedName>
</protein>
<evidence type="ECO:0000313" key="2">
    <source>
        <dbReference type="EMBL" id="PCH41215.1"/>
    </source>
</evidence>
<proteinExistence type="predicted"/>
<name>A0A2H3JI24_WOLCO</name>
<organism evidence="2 3">
    <name type="scientific">Wolfiporia cocos (strain MD-104)</name>
    <name type="common">Brown rot fungus</name>
    <dbReference type="NCBI Taxonomy" id="742152"/>
    <lineage>
        <taxon>Eukaryota</taxon>
        <taxon>Fungi</taxon>
        <taxon>Dikarya</taxon>
        <taxon>Basidiomycota</taxon>
        <taxon>Agaricomycotina</taxon>
        <taxon>Agaricomycetes</taxon>
        <taxon>Polyporales</taxon>
        <taxon>Phaeolaceae</taxon>
        <taxon>Wolfiporia</taxon>
    </lineage>
</organism>
<evidence type="ECO:0000313" key="3">
    <source>
        <dbReference type="Proteomes" id="UP000218811"/>
    </source>
</evidence>
<sequence length="70" mass="7336">MVPAADTPTPSGLARQPGDWHAGDAPHTSRLTAAQCGDSATWVRGPRTECGRRCACGPTPRFPIGRTFCG</sequence>
<dbReference type="EMBL" id="KB468113">
    <property type="protein sequence ID" value="PCH41215.1"/>
    <property type="molecule type" value="Genomic_DNA"/>
</dbReference>
<feature type="region of interest" description="Disordered" evidence="1">
    <location>
        <begin position="1"/>
        <end position="26"/>
    </location>
</feature>
<accession>A0A2H3JI24</accession>
<gene>
    <name evidence="2" type="ORF">WOLCODRAFT_137255</name>
</gene>
<dbReference type="Proteomes" id="UP000218811">
    <property type="component" value="Unassembled WGS sequence"/>
</dbReference>
<evidence type="ECO:0000256" key="1">
    <source>
        <dbReference type="SAM" id="MobiDB-lite"/>
    </source>
</evidence>